<evidence type="ECO:0000256" key="1">
    <source>
        <dbReference type="SAM" id="MobiDB-lite"/>
    </source>
</evidence>
<reference evidence="2 3" key="1">
    <citation type="submission" date="2013-03" db="EMBL/GenBank/DDBJ databases">
        <authorList>
            <person name="Fiebig A."/>
            <person name="Goeker M."/>
            <person name="Klenk H.-P.P."/>
        </authorList>
    </citation>
    <scope>NUCLEOTIDE SEQUENCE [LARGE SCALE GENOMIC DNA]</scope>
    <source>
        <strain evidence="3">DSM 19469</strain>
    </source>
</reference>
<gene>
    <name evidence="2" type="ORF">roselon_03520</name>
</gene>
<evidence type="ECO:0000313" key="3">
    <source>
        <dbReference type="Proteomes" id="UP000019593"/>
    </source>
</evidence>
<dbReference type="Proteomes" id="UP000019593">
    <property type="component" value="Chromosome"/>
</dbReference>
<dbReference type="KEGG" id="red:roselon_03520"/>
<proteinExistence type="predicted"/>
<feature type="region of interest" description="Disordered" evidence="1">
    <location>
        <begin position="62"/>
        <end position="129"/>
    </location>
</feature>
<accession>W8STB7</accession>
<feature type="compositionally biased region" description="Basic residues" evidence="1">
    <location>
        <begin position="98"/>
        <end position="109"/>
    </location>
</feature>
<feature type="compositionally biased region" description="Polar residues" evidence="1">
    <location>
        <begin position="67"/>
        <end position="79"/>
    </location>
</feature>
<dbReference type="STRING" id="1294273.roselon_03520"/>
<organism evidence="2 3">
    <name type="scientific">Roseicyclus elongatus DSM 19469</name>
    <dbReference type="NCBI Taxonomy" id="1294273"/>
    <lineage>
        <taxon>Bacteria</taxon>
        <taxon>Pseudomonadati</taxon>
        <taxon>Pseudomonadota</taxon>
        <taxon>Alphaproteobacteria</taxon>
        <taxon>Rhodobacterales</taxon>
        <taxon>Roseobacteraceae</taxon>
        <taxon>Roseicyclus</taxon>
    </lineage>
</organism>
<protein>
    <submittedName>
        <fullName evidence="2">Uncharacterized protein</fullName>
    </submittedName>
</protein>
<evidence type="ECO:0000313" key="2">
    <source>
        <dbReference type="EMBL" id="AHM05775.1"/>
    </source>
</evidence>
<sequence length="148" mass="16506">MVIRESMHARHDYVVRRYQGLRERDDVAAASRDGVLGPAVIGGKEPVFPHLRLAALHTRHRWGIPPATSTSQPCSSEAEPSSRKADPRPAALLDPVPRGRRRRSVRRGRSLPPPKGPLGCQTRSAEPRAYSCRHRICRADQKMATPRP</sequence>
<keyword evidence="3" id="KW-1185">Reference proteome</keyword>
<name>W8STB7_9RHOB</name>
<dbReference type="AlphaFoldDB" id="W8STB7"/>
<dbReference type="HOGENOM" id="CLU_1757447_0_0_5"/>
<dbReference type="EMBL" id="CP004372">
    <property type="protein sequence ID" value="AHM05775.1"/>
    <property type="molecule type" value="Genomic_DNA"/>
</dbReference>